<dbReference type="PROSITE" id="PS50088">
    <property type="entry name" value="ANK_REPEAT"/>
    <property type="match status" value="1"/>
</dbReference>
<organism evidence="3 4">
    <name type="scientific">Rheinheimera baltica</name>
    <dbReference type="NCBI Taxonomy" id="67576"/>
    <lineage>
        <taxon>Bacteria</taxon>
        <taxon>Pseudomonadati</taxon>
        <taxon>Pseudomonadota</taxon>
        <taxon>Gammaproteobacteria</taxon>
        <taxon>Chromatiales</taxon>
        <taxon>Chromatiaceae</taxon>
        <taxon>Rheinheimera</taxon>
    </lineage>
</organism>
<gene>
    <name evidence="3" type="ORF">ORJ04_21840</name>
</gene>
<evidence type="ECO:0000256" key="2">
    <source>
        <dbReference type="SAM" id="Phobius"/>
    </source>
</evidence>
<feature type="transmembrane region" description="Helical" evidence="2">
    <location>
        <begin position="12"/>
        <end position="31"/>
    </location>
</feature>
<dbReference type="SMART" id="SM00248">
    <property type="entry name" value="ANK"/>
    <property type="match status" value="2"/>
</dbReference>
<dbReference type="SUPFAM" id="SSF48403">
    <property type="entry name" value="Ankyrin repeat"/>
    <property type="match status" value="1"/>
</dbReference>
<dbReference type="Pfam" id="PF12796">
    <property type="entry name" value="Ank_2"/>
    <property type="match status" value="1"/>
</dbReference>
<comment type="caution">
    <text evidence="3">The sequence shown here is derived from an EMBL/GenBank/DDBJ whole genome shotgun (WGS) entry which is preliminary data.</text>
</comment>
<keyword evidence="1" id="KW-0040">ANK repeat</keyword>
<evidence type="ECO:0000313" key="3">
    <source>
        <dbReference type="EMBL" id="MDP5138593.1"/>
    </source>
</evidence>
<dbReference type="RefSeq" id="WP_305977709.1">
    <property type="nucleotide sequence ID" value="NZ_JAPJDZ010000211.1"/>
</dbReference>
<dbReference type="InterPro" id="IPR002110">
    <property type="entry name" value="Ankyrin_rpt"/>
</dbReference>
<feature type="repeat" description="ANK" evidence="1">
    <location>
        <begin position="110"/>
        <end position="146"/>
    </location>
</feature>
<dbReference type="InterPro" id="IPR036770">
    <property type="entry name" value="Ankyrin_rpt-contain_sf"/>
</dbReference>
<accession>A0ABT9I5B7</accession>
<evidence type="ECO:0000313" key="4">
    <source>
        <dbReference type="Proteomes" id="UP001231109"/>
    </source>
</evidence>
<evidence type="ECO:0000256" key="1">
    <source>
        <dbReference type="PROSITE-ProRule" id="PRU00023"/>
    </source>
</evidence>
<keyword evidence="4" id="KW-1185">Reference proteome</keyword>
<keyword evidence="2" id="KW-0812">Transmembrane</keyword>
<dbReference type="Proteomes" id="UP001231109">
    <property type="component" value="Unassembled WGS sequence"/>
</dbReference>
<protein>
    <submittedName>
        <fullName evidence="3">Ankyrin repeat domain-containing protein</fullName>
    </submittedName>
</protein>
<name>A0ABT9I5B7_9GAMM</name>
<sequence length="248" mass="27515">MKISNLKALNAFGTFFILTVLVLTPFSYGYINPAQGASSNTQVNHNIQQAIAVADAEALASLLKSVPQSEIQQSFTVENPFVVALTQAERCSPDILDLLIAAEAPLLESAGGNALHYIGYFSELDNNLNCLKKLLQLGADINQQDHDGYTPLVKLLYSQNEHATDLISYMLEQGANPFIRSPSGMDFLHHALALQLLYSEQLHFLAEDDPLYFAANKMVTTTQLARKLYAEYYTEQQRIKLQINNSSQ</sequence>
<dbReference type="Gene3D" id="1.25.40.20">
    <property type="entry name" value="Ankyrin repeat-containing domain"/>
    <property type="match status" value="1"/>
</dbReference>
<dbReference type="EMBL" id="JAPJDZ010000211">
    <property type="protein sequence ID" value="MDP5138593.1"/>
    <property type="molecule type" value="Genomic_DNA"/>
</dbReference>
<keyword evidence="2" id="KW-0472">Membrane</keyword>
<proteinExistence type="predicted"/>
<reference evidence="3 4" key="1">
    <citation type="submission" date="2022-11" db="EMBL/GenBank/DDBJ databases">
        <title>Viruses from the air-sea interface of a natural surface slick.</title>
        <authorList>
            <person name="Rahlff J."/>
            <person name="Holmfeldt K."/>
        </authorList>
    </citation>
    <scope>NUCLEOTIDE SEQUENCE [LARGE SCALE GENOMIC DNA]</scope>
    <source>
        <strain evidence="3 4">SMS4</strain>
    </source>
</reference>
<keyword evidence="2" id="KW-1133">Transmembrane helix</keyword>